<evidence type="ECO:0000256" key="1">
    <source>
        <dbReference type="SAM" id="Phobius"/>
    </source>
</evidence>
<name>A0A7X9YJI0_9ACTN</name>
<gene>
    <name evidence="2" type="ORF">HF320_07875</name>
</gene>
<dbReference type="EMBL" id="JABBCP010000007">
    <property type="protein sequence ID" value="NMF56238.1"/>
    <property type="molecule type" value="Genomic_DNA"/>
</dbReference>
<evidence type="ECO:0000313" key="3">
    <source>
        <dbReference type="Proteomes" id="UP000546970"/>
    </source>
</evidence>
<sequence>MSARGPYDIDRYADTASEVPGNPFATLGSRLCCLAAMAVLCLGAIVMLWRVSGR</sequence>
<proteinExistence type="predicted"/>
<dbReference type="AlphaFoldDB" id="A0A7X9YJI0"/>
<evidence type="ECO:0000313" key="2">
    <source>
        <dbReference type="EMBL" id="NMF56238.1"/>
    </source>
</evidence>
<organism evidence="2 3">
    <name type="scientific">Collinsella acetigenes</name>
    <dbReference type="NCBI Taxonomy" id="2713419"/>
    <lineage>
        <taxon>Bacteria</taxon>
        <taxon>Bacillati</taxon>
        <taxon>Actinomycetota</taxon>
        <taxon>Coriobacteriia</taxon>
        <taxon>Coriobacteriales</taxon>
        <taxon>Coriobacteriaceae</taxon>
        <taxon>Collinsella</taxon>
    </lineage>
</organism>
<feature type="transmembrane region" description="Helical" evidence="1">
    <location>
        <begin position="27"/>
        <end position="49"/>
    </location>
</feature>
<dbReference type="Proteomes" id="UP000546970">
    <property type="component" value="Unassembled WGS sequence"/>
</dbReference>
<reference evidence="2 3" key="1">
    <citation type="submission" date="2020-04" db="EMBL/GenBank/DDBJ databases">
        <title>Collinsella sp. KGMB02528 nov., an anaerobic actinobacterium isolated from human feces.</title>
        <authorList>
            <person name="Han K.-I."/>
            <person name="Eom M.K."/>
            <person name="Kim J.-S."/>
            <person name="Lee K.C."/>
            <person name="Suh M.K."/>
            <person name="Park S.-H."/>
            <person name="Lee J.H."/>
            <person name="Kang S.W."/>
            <person name="Park J.-E."/>
            <person name="Oh B.S."/>
            <person name="Yu S.Y."/>
            <person name="Choi S.-H."/>
            <person name="Lee D.H."/>
            <person name="Yoon H."/>
            <person name="Kim B.-Y."/>
            <person name="Lee J.H."/>
            <person name="Lee J.-S."/>
        </authorList>
    </citation>
    <scope>NUCLEOTIDE SEQUENCE [LARGE SCALE GENOMIC DNA]</scope>
    <source>
        <strain evidence="2 3">KGMB02528</strain>
    </source>
</reference>
<keyword evidence="1" id="KW-0472">Membrane</keyword>
<dbReference type="RefSeq" id="WP_169277809.1">
    <property type="nucleotide sequence ID" value="NZ_JABBCP010000007.1"/>
</dbReference>
<comment type="caution">
    <text evidence="2">The sequence shown here is derived from an EMBL/GenBank/DDBJ whole genome shotgun (WGS) entry which is preliminary data.</text>
</comment>
<protein>
    <submittedName>
        <fullName evidence="2">Uncharacterized protein</fullName>
    </submittedName>
</protein>
<keyword evidence="1" id="KW-0812">Transmembrane</keyword>
<keyword evidence="3" id="KW-1185">Reference proteome</keyword>
<accession>A0A7X9YJI0</accession>
<keyword evidence="1" id="KW-1133">Transmembrane helix</keyword>